<dbReference type="PANTHER" id="PTHR34820:SF4">
    <property type="entry name" value="INNER MEMBRANE PROTEIN YEBZ"/>
    <property type="match status" value="1"/>
</dbReference>
<protein>
    <submittedName>
        <fullName evidence="12">Copper transport protein</fullName>
    </submittedName>
</protein>
<dbReference type="GO" id="GO:0005507">
    <property type="term" value="F:copper ion binding"/>
    <property type="evidence" value="ECO:0007669"/>
    <property type="project" value="InterPro"/>
</dbReference>
<evidence type="ECO:0000313" key="13">
    <source>
        <dbReference type="Proteomes" id="UP000198221"/>
    </source>
</evidence>
<dbReference type="GO" id="GO:0046688">
    <property type="term" value="P:response to copper ion"/>
    <property type="evidence" value="ECO:0007669"/>
    <property type="project" value="InterPro"/>
</dbReference>
<dbReference type="InterPro" id="IPR014756">
    <property type="entry name" value="Ig_E-set"/>
</dbReference>
<keyword evidence="2" id="KW-1003">Cell membrane</keyword>
<feature type="transmembrane region" description="Helical" evidence="9">
    <location>
        <begin position="435"/>
        <end position="454"/>
    </location>
</feature>
<keyword evidence="13" id="KW-1185">Reference proteome</keyword>
<dbReference type="InterPro" id="IPR032694">
    <property type="entry name" value="CopC/D"/>
</dbReference>
<dbReference type="InterPro" id="IPR014755">
    <property type="entry name" value="Cu-Rt/internalin_Ig-like"/>
</dbReference>
<dbReference type="InterPro" id="IPR007348">
    <property type="entry name" value="CopC_dom"/>
</dbReference>
<evidence type="ECO:0000256" key="3">
    <source>
        <dbReference type="ARBA" id="ARBA00022692"/>
    </source>
</evidence>
<dbReference type="GO" id="GO:0006825">
    <property type="term" value="P:copper ion transport"/>
    <property type="evidence" value="ECO:0007669"/>
    <property type="project" value="InterPro"/>
</dbReference>
<name>A0A1C5K413_9ACTN</name>
<evidence type="ECO:0000259" key="11">
    <source>
        <dbReference type="Pfam" id="PF05425"/>
    </source>
</evidence>
<evidence type="ECO:0000256" key="2">
    <source>
        <dbReference type="ARBA" id="ARBA00022475"/>
    </source>
</evidence>
<feature type="transmembrane region" description="Helical" evidence="9">
    <location>
        <begin position="281"/>
        <end position="301"/>
    </location>
</feature>
<feature type="transmembrane region" description="Helical" evidence="9">
    <location>
        <begin position="360"/>
        <end position="379"/>
    </location>
</feature>
<dbReference type="Pfam" id="PF05425">
    <property type="entry name" value="CopD"/>
    <property type="match status" value="1"/>
</dbReference>
<dbReference type="Pfam" id="PF04234">
    <property type="entry name" value="CopC"/>
    <property type="match status" value="1"/>
</dbReference>
<dbReference type="InterPro" id="IPR008457">
    <property type="entry name" value="Cu-R_CopD_dom"/>
</dbReference>
<evidence type="ECO:0000256" key="6">
    <source>
        <dbReference type="ARBA" id="ARBA00022989"/>
    </source>
</evidence>
<proteinExistence type="predicted"/>
<feature type="domain" description="CopC" evidence="10">
    <location>
        <begin position="39"/>
        <end position="135"/>
    </location>
</feature>
<keyword evidence="6 9" id="KW-1133">Transmembrane helix</keyword>
<sequence>MSRSGDPARWPAARNWLRLLGAAAALLFVLLPARPAAAHAVLIESQPANGTTVTQVPRVALLRFSEDISPEFSTASLLDSTGRTVEGTRIATDRLGPRQLALQLPTLAPGTYGIAWRVLAEDDGHTTGGVVVFTVGNRPPGGPALQAFESGDDPPPLDVVRRWLGLCLLAGLIGGLAVAGVVLRPVDTAAAEPVRVAVDQARRRALTLAAAAGGLAAVVGGADLVVQTYRSGPLGLSTAVSLLSDTRWGHLWLAREAILLALAALAFALRSPARAPHTRNLGPWTAVGVLVSVAVTVEALGGHAASVGPARTVAVAAVAVHALTACLWLGGVATLAVVLARPDRSAAGRGDLLRAVGYRFTVLAAVGVALVVVTGLYSAGREVESVRALVDTTYGRLLIAKGVLLSVAGGLGLVNAARVQGRLAARLAARPSRRLLAAEAAAGVVLLLLAGALVETPPARQSAAPDTGVPTAVTRNESVGDVVVSLTVTPNRPGTNGFTVLAASSRRPPPAEIESVTVELDGGSTAVPLREIEPGRYFGTGDLSGPGVARATAVIHRGGARLAVPLEWSVPPPAASPPRSRDRLAPIANAAAAVVIGVLAVLAGWRLTKVRRRRPVAVPAGEIEQRIREDVR</sequence>
<evidence type="ECO:0000256" key="7">
    <source>
        <dbReference type="ARBA" id="ARBA00023008"/>
    </source>
</evidence>
<evidence type="ECO:0000256" key="4">
    <source>
        <dbReference type="ARBA" id="ARBA00022723"/>
    </source>
</evidence>
<dbReference type="SUPFAM" id="SSF81296">
    <property type="entry name" value="E set domains"/>
    <property type="match status" value="1"/>
</dbReference>
<accession>A0A1C5K413</accession>
<dbReference type="PROSITE" id="PS51318">
    <property type="entry name" value="TAT"/>
    <property type="match status" value="1"/>
</dbReference>
<evidence type="ECO:0000256" key="8">
    <source>
        <dbReference type="ARBA" id="ARBA00023136"/>
    </source>
</evidence>
<keyword evidence="8 9" id="KW-0472">Membrane</keyword>
<evidence type="ECO:0000313" key="12">
    <source>
        <dbReference type="EMBL" id="SCG77066.1"/>
    </source>
</evidence>
<dbReference type="EMBL" id="LT607754">
    <property type="protein sequence ID" value="SCG77066.1"/>
    <property type="molecule type" value="Genomic_DNA"/>
</dbReference>
<dbReference type="GO" id="GO:0005886">
    <property type="term" value="C:plasma membrane"/>
    <property type="evidence" value="ECO:0007669"/>
    <property type="project" value="UniProtKB-SubCell"/>
</dbReference>
<evidence type="ECO:0000256" key="9">
    <source>
        <dbReference type="SAM" id="Phobius"/>
    </source>
</evidence>
<keyword evidence="5" id="KW-0732">Signal</keyword>
<feature type="transmembrane region" description="Helical" evidence="9">
    <location>
        <begin position="163"/>
        <end position="184"/>
    </location>
</feature>
<keyword evidence="7" id="KW-0186">Copper</keyword>
<dbReference type="Gene3D" id="2.60.40.1220">
    <property type="match status" value="1"/>
</dbReference>
<feature type="transmembrane region" description="Helical" evidence="9">
    <location>
        <begin position="313"/>
        <end position="339"/>
    </location>
</feature>
<feature type="transmembrane region" description="Helical" evidence="9">
    <location>
        <begin position="205"/>
        <end position="229"/>
    </location>
</feature>
<keyword evidence="3 9" id="KW-0812">Transmembrane</keyword>
<dbReference type="PANTHER" id="PTHR34820">
    <property type="entry name" value="INNER MEMBRANE PROTEIN YEBZ"/>
    <property type="match status" value="1"/>
</dbReference>
<organism evidence="12 13">
    <name type="scientific">Micromonospora inositola</name>
    <dbReference type="NCBI Taxonomy" id="47865"/>
    <lineage>
        <taxon>Bacteria</taxon>
        <taxon>Bacillati</taxon>
        <taxon>Actinomycetota</taxon>
        <taxon>Actinomycetes</taxon>
        <taxon>Micromonosporales</taxon>
        <taxon>Micromonosporaceae</taxon>
        <taxon>Micromonospora</taxon>
    </lineage>
</organism>
<dbReference type="AlphaFoldDB" id="A0A1C5K413"/>
<reference evidence="13" key="1">
    <citation type="submission" date="2016-06" db="EMBL/GenBank/DDBJ databases">
        <authorList>
            <person name="Varghese N."/>
            <person name="Submissions Spin"/>
        </authorList>
    </citation>
    <scope>NUCLEOTIDE SEQUENCE [LARGE SCALE GENOMIC DNA]</scope>
    <source>
        <strain evidence="13">DSM 43819</strain>
    </source>
</reference>
<feature type="transmembrane region" description="Helical" evidence="9">
    <location>
        <begin position="587"/>
        <end position="605"/>
    </location>
</feature>
<feature type="transmembrane region" description="Helical" evidence="9">
    <location>
        <begin position="394"/>
        <end position="414"/>
    </location>
</feature>
<comment type="subcellular location">
    <subcellularLocation>
        <location evidence="1">Cell membrane</location>
        <topology evidence="1">Multi-pass membrane protein</topology>
    </subcellularLocation>
</comment>
<feature type="domain" description="Copper resistance protein D" evidence="11">
    <location>
        <begin position="358"/>
        <end position="453"/>
    </location>
</feature>
<evidence type="ECO:0000259" key="10">
    <source>
        <dbReference type="Pfam" id="PF04234"/>
    </source>
</evidence>
<dbReference type="RefSeq" id="WP_089015381.1">
    <property type="nucleotide sequence ID" value="NZ_LT607754.1"/>
</dbReference>
<evidence type="ECO:0000256" key="5">
    <source>
        <dbReference type="ARBA" id="ARBA00022729"/>
    </source>
</evidence>
<dbReference type="Proteomes" id="UP000198221">
    <property type="component" value="Chromosome I"/>
</dbReference>
<dbReference type="InterPro" id="IPR006311">
    <property type="entry name" value="TAT_signal"/>
</dbReference>
<gene>
    <name evidence="12" type="ORF">GA0070613_6145</name>
</gene>
<evidence type="ECO:0000256" key="1">
    <source>
        <dbReference type="ARBA" id="ARBA00004651"/>
    </source>
</evidence>
<keyword evidence="4" id="KW-0479">Metal-binding</keyword>
<dbReference type="OrthoDB" id="5242236at2"/>
<dbReference type="GO" id="GO:0042597">
    <property type="term" value="C:periplasmic space"/>
    <property type="evidence" value="ECO:0007669"/>
    <property type="project" value="InterPro"/>
</dbReference>
<feature type="transmembrane region" description="Helical" evidence="9">
    <location>
        <begin position="249"/>
        <end position="269"/>
    </location>
</feature>